<proteinExistence type="predicted"/>
<reference evidence="1 2" key="1">
    <citation type="journal article" date="2023" name="Science">
        <title>Complex scaffold remodeling in plant triterpene biosynthesis.</title>
        <authorList>
            <person name="De La Pena R."/>
            <person name="Hodgson H."/>
            <person name="Liu J.C."/>
            <person name="Stephenson M.J."/>
            <person name="Martin A.C."/>
            <person name="Owen C."/>
            <person name="Harkess A."/>
            <person name="Leebens-Mack J."/>
            <person name="Jimenez L.E."/>
            <person name="Osbourn A."/>
            <person name="Sattely E.S."/>
        </authorList>
    </citation>
    <scope>NUCLEOTIDE SEQUENCE [LARGE SCALE GENOMIC DNA]</scope>
    <source>
        <strain evidence="2">cv. JPN11</strain>
        <tissue evidence="1">Leaf</tissue>
    </source>
</reference>
<organism evidence="1 2">
    <name type="scientific">Melia azedarach</name>
    <name type="common">Chinaberry tree</name>
    <dbReference type="NCBI Taxonomy" id="155640"/>
    <lineage>
        <taxon>Eukaryota</taxon>
        <taxon>Viridiplantae</taxon>
        <taxon>Streptophyta</taxon>
        <taxon>Embryophyta</taxon>
        <taxon>Tracheophyta</taxon>
        <taxon>Spermatophyta</taxon>
        <taxon>Magnoliopsida</taxon>
        <taxon>eudicotyledons</taxon>
        <taxon>Gunneridae</taxon>
        <taxon>Pentapetalae</taxon>
        <taxon>rosids</taxon>
        <taxon>malvids</taxon>
        <taxon>Sapindales</taxon>
        <taxon>Meliaceae</taxon>
        <taxon>Melia</taxon>
    </lineage>
</organism>
<keyword evidence="2" id="KW-1185">Reference proteome</keyword>
<evidence type="ECO:0000313" key="1">
    <source>
        <dbReference type="EMBL" id="KAJ4719390.1"/>
    </source>
</evidence>
<accession>A0ACC1Y758</accession>
<name>A0ACC1Y758_MELAZ</name>
<sequence length="275" mass="31262">MLPEDCVSVILSLTSPLHACRSSLVSSTFRSAAESDIVWERFLPSDYRDIVLRSSTADLDHFSSKKELFLYLCSNPILLDRKSFKLDKSSGKKSYILSARELSITLSDNPEYWSWKSTPESRFPEVAELRTIRRLEIEGKIRTRMLSPNTSYAAFLLIKVTNCSYGLDSIPAETSLKMGNLVSTTNTAYLSYKDSKKRQMESLFYGNRKQMLKARVAKGDGRVPVERDEDGWMEIELGEFFSGEDDEEVKMGLREVNGYQLKGGFLVEGIEVRPK</sequence>
<evidence type="ECO:0000313" key="2">
    <source>
        <dbReference type="Proteomes" id="UP001164539"/>
    </source>
</evidence>
<comment type="caution">
    <text evidence="1">The sequence shown here is derived from an EMBL/GenBank/DDBJ whole genome shotgun (WGS) entry which is preliminary data.</text>
</comment>
<dbReference type="EMBL" id="CM051397">
    <property type="protein sequence ID" value="KAJ4719390.1"/>
    <property type="molecule type" value="Genomic_DNA"/>
</dbReference>
<gene>
    <name evidence="1" type="ORF">OWV82_007376</name>
</gene>
<dbReference type="Proteomes" id="UP001164539">
    <property type="component" value="Chromosome 4"/>
</dbReference>
<protein>
    <submittedName>
        <fullName evidence="1">F-box protein PP2-B15-like</fullName>
    </submittedName>
</protein>